<protein>
    <submittedName>
        <fullName evidence="1">Alpha-amylase family glycosyl hydrolase</fullName>
    </submittedName>
</protein>
<dbReference type="Proteomes" id="UP001076464">
    <property type="component" value="Unassembled WGS sequence"/>
</dbReference>
<gene>
    <name evidence="1" type="ORF">NYO99_04205</name>
</gene>
<comment type="caution">
    <text evidence="1">The sequence shown here is derived from an EMBL/GenBank/DDBJ whole genome shotgun (WGS) entry which is preliminary data.</text>
</comment>
<keyword evidence="2" id="KW-1185">Reference proteome</keyword>
<reference evidence="1" key="1">
    <citation type="submission" date="2022-08" db="EMBL/GenBank/DDBJ databases">
        <title>Genome sequencing of Pelomonas sp. UHG3.</title>
        <authorList>
            <person name="So Y."/>
        </authorList>
    </citation>
    <scope>NUCLEOTIDE SEQUENCE</scope>
    <source>
        <strain evidence="1">UHG3</strain>
    </source>
</reference>
<accession>A0ACC6C6X0</accession>
<keyword evidence="1" id="KW-0378">Hydrolase</keyword>
<dbReference type="EMBL" id="JAPPUY010000001">
    <property type="protein sequence ID" value="MCY4744166.1"/>
    <property type="molecule type" value="Genomic_DNA"/>
</dbReference>
<name>A0ACC6C6X0_9BURK</name>
<evidence type="ECO:0000313" key="1">
    <source>
        <dbReference type="EMBL" id="MCY4744166.1"/>
    </source>
</evidence>
<sequence length="444" mass="49345">MKAPSMPTRRSVLATAATLALPALPAMSATPTAPAVAFDTVADMPHLPWTRQAVIYQINVRQYSQAGTLAAVQADLPRLKALGVDILWLMPLQPIGKLNRKGTLGSYYSISDYTAVNPEFGSVADAKAFVAAAQAQGMKVILDWVPNHTAWDHPWATQHKDWYQLDAKGELFPVTFGEGATVEYWTDVIALNYKNPALRDAMLDAMKFWVREVGMDGFRCDVASLVPIDFWVRARRELDAVKPMFMLAESDAVALHTSGAFDMTYSWDLPDQVFKKIGKGEPGAPLLKAWLQKQPAGYPAHAYRMRFTSNHDYNSWHGSDAELYGDAHQALAVLSFTLPGMPLIYNGQEARLNKRLAFFEKDAIAWNTYELTAFYQQLIAFKHRHPALAAGQYGAPVVLLDAPDGVVAFERRLGADVVRVAVNLTARPQTWRSHALKAWGWWLA</sequence>
<evidence type="ECO:0000313" key="2">
    <source>
        <dbReference type="Proteomes" id="UP001076464"/>
    </source>
</evidence>
<proteinExistence type="predicted"/>
<organism evidence="1 2">
    <name type="scientific">Roseateles hydrophilus</name>
    <dbReference type="NCBI Taxonomy" id="2975054"/>
    <lineage>
        <taxon>Bacteria</taxon>
        <taxon>Pseudomonadati</taxon>
        <taxon>Pseudomonadota</taxon>
        <taxon>Betaproteobacteria</taxon>
        <taxon>Burkholderiales</taxon>
        <taxon>Sphaerotilaceae</taxon>
        <taxon>Roseateles</taxon>
    </lineage>
</organism>